<reference evidence="2" key="1">
    <citation type="journal article" date="2010" name="Science">
        <title>Plasticity of animal genome architecture unmasked by rapid evolution of a pelagic tunicate.</title>
        <authorList>
            <person name="Denoeud F."/>
            <person name="Henriet S."/>
            <person name="Mungpakdee S."/>
            <person name="Aury J.M."/>
            <person name="Da Silva C."/>
            <person name="Brinkmann H."/>
            <person name="Mikhaleva J."/>
            <person name="Olsen L.C."/>
            <person name="Jubin C."/>
            <person name="Canestro C."/>
            <person name="Bouquet J.M."/>
            <person name="Danks G."/>
            <person name="Poulain J."/>
            <person name="Campsteijn C."/>
            <person name="Adamski M."/>
            <person name="Cross I."/>
            <person name="Yadetie F."/>
            <person name="Muffato M."/>
            <person name="Louis A."/>
            <person name="Butcher S."/>
            <person name="Tsagkogeorga G."/>
            <person name="Konrad A."/>
            <person name="Singh S."/>
            <person name="Jensen M.F."/>
            <person name="Cong E.H."/>
            <person name="Eikeseth-Otteraa H."/>
            <person name="Noel B."/>
            <person name="Anthouard V."/>
            <person name="Porcel B.M."/>
            <person name="Kachouri-Lafond R."/>
            <person name="Nishino A."/>
            <person name="Ugolini M."/>
            <person name="Chourrout P."/>
            <person name="Nishida H."/>
            <person name="Aasland R."/>
            <person name="Huzurbazar S."/>
            <person name="Westhof E."/>
            <person name="Delsuc F."/>
            <person name="Lehrach H."/>
            <person name="Reinhardt R."/>
            <person name="Weissenbach J."/>
            <person name="Roy S.W."/>
            <person name="Artiguenave F."/>
            <person name="Postlethwait J.H."/>
            <person name="Manak J.R."/>
            <person name="Thompson E.M."/>
            <person name="Jaillon O."/>
            <person name="Du Pasquier L."/>
            <person name="Boudinot P."/>
            <person name="Liberles D.A."/>
            <person name="Volff J.N."/>
            <person name="Philippe H."/>
            <person name="Lenhard B."/>
            <person name="Roest Crollius H."/>
            <person name="Wincker P."/>
            <person name="Chourrout D."/>
        </authorList>
    </citation>
    <scope>NUCLEOTIDE SEQUENCE [LARGE SCALE GENOMIC DNA]</scope>
</reference>
<dbReference type="GO" id="GO:0005789">
    <property type="term" value="C:endoplasmic reticulum membrane"/>
    <property type="evidence" value="ECO:0007669"/>
    <property type="project" value="TreeGrafter"/>
</dbReference>
<proteinExistence type="predicted"/>
<gene>
    <name evidence="2" type="ORF">GSOID_T00000649001</name>
</gene>
<dbReference type="Pfam" id="PF00561">
    <property type="entry name" value="Abhydrolase_1"/>
    <property type="match status" value="1"/>
</dbReference>
<dbReference type="InterPro" id="IPR000073">
    <property type="entry name" value="AB_hydrolase_1"/>
</dbReference>
<dbReference type="AlphaFoldDB" id="E4WSB4"/>
<dbReference type="GO" id="GO:0006660">
    <property type="term" value="P:phosphatidylserine catabolic process"/>
    <property type="evidence" value="ECO:0007669"/>
    <property type="project" value="TreeGrafter"/>
</dbReference>
<dbReference type="Gene3D" id="3.40.50.1820">
    <property type="entry name" value="alpha/beta hydrolase"/>
    <property type="match status" value="1"/>
</dbReference>
<dbReference type="PANTHER" id="PTHR12277">
    <property type="entry name" value="ALPHA/BETA HYDROLASE DOMAIN-CONTAINING PROTEIN"/>
    <property type="match status" value="1"/>
</dbReference>
<evidence type="ECO:0000259" key="1">
    <source>
        <dbReference type="Pfam" id="PF00561"/>
    </source>
</evidence>
<evidence type="ECO:0000313" key="2">
    <source>
        <dbReference type="EMBL" id="CBY20647.1"/>
    </source>
</evidence>
<dbReference type="GO" id="GO:0004622">
    <property type="term" value="F:phosphatidylcholine lysophospholipase activity"/>
    <property type="evidence" value="ECO:0007669"/>
    <property type="project" value="TreeGrafter"/>
</dbReference>
<dbReference type="InterPro" id="IPR029058">
    <property type="entry name" value="AB_hydrolase_fold"/>
</dbReference>
<dbReference type="SUPFAM" id="SSF53474">
    <property type="entry name" value="alpha/beta-Hydrolases"/>
    <property type="match status" value="1"/>
</dbReference>
<sequence>MKNRPRVSPTPTMGKTLKTLESEALQNNLPQSQIKTRMTDDGPIFYEKLSSREYTPIERFRRASLKVFAGAFGPPLSFVWSSLPKHLVFMNKDGNVTNDFFSDPLKSFGVDSENLQISSSSGNILGLWAVKREFSIGSILFCHGSGGNRASPSHRLAILKNLSALNFNIVAFDYSGFGDSSGTPNCANVVEDTVSAYKFMTTHFIGPYLIYGHSLGTSIAVEAVACLQNDENPVDGLICDSCLPSMRREMLEFPTVQLSRSIYSDRLFERFVDHHIQKSELNFTTDSTIIKVTCPILLFHSKNDTVIKWEHAQNHFKAICVEGASNWCRFILFEDIHNYGHCGNIYYPGLPSIMTEFINAIKFSIQRYQADVL</sequence>
<dbReference type="OrthoDB" id="10249433at2759"/>
<dbReference type="PANTHER" id="PTHR12277:SF194">
    <property type="entry name" value="FI04476P"/>
    <property type="match status" value="1"/>
</dbReference>
<accession>E4WSB4</accession>
<dbReference type="FunCoup" id="E4WSB4">
    <property type="interactions" value="354"/>
</dbReference>
<dbReference type="InParanoid" id="E4WSB4"/>
<dbReference type="Proteomes" id="UP000001307">
    <property type="component" value="Unassembled WGS sequence"/>
</dbReference>
<name>E4WSB4_OIKDI</name>
<dbReference type="GO" id="GO:0047372">
    <property type="term" value="F:monoacylglycerol lipase activity"/>
    <property type="evidence" value="ECO:0007669"/>
    <property type="project" value="TreeGrafter"/>
</dbReference>
<protein>
    <recommendedName>
        <fullName evidence="1">AB hydrolase-1 domain-containing protein</fullName>
    </recommendedName>
</protein>
<organism evidence="2">
    <name type="scientific">Oikopleura dioica</name>
    <name type="common">Tunicate</name>
    <dbReference type="NCBI Taxonomy" id="34765"/>
    <lineage>
        <taxon>Eukaryota</taxon>
        <taxon>Metazoa</taxon>
        <taxon>Chordata</taxon>
        <taxon>Tunicata</taxon>
        <taxon>Appendicularia</taxon>
        <taxon>Copelata</taxon>
        <taxon>Oikopleuridae</taxon>
        <taxon>Oikopleura</taxon>
    </lineage>
</organism>
<evidence type="ECO:0000313" key="3">
    <source>
        <dbReference type="Proteomes" id="UP000001307"/>
    </source>
</evidence>
<keyword evidence="3" id="KW-1185">Reference proteome</keyword>
<dbReference type="EMBL" id="FN653015">
    <property type="protein sequence ID" value="CBY20647.1"/>
    <property type="molecule type" value="Genomic_DNA"/>
</dbReference>
<dbReference type="GO" id="GO:0052651">
    <property type="term" value="P:monoacylglycerol catabolic process"/>
    <property type="evidence" value="ECO:0007669"/>
    <property type="project" value="TreeGrafter"/>
</dbReference>
<feature type="domain" description="AB hydrolase-1" evidence="1">
    <location>
        <begin position="139"/>
        <end position="282"/>
    </location>
</feature>